<keyword evidence="1" id="KW-0732">Signal</keyword>
<dbReference type="AlphaFoldDB" id="A0AAW5IVV4"/>
<dbReference type="PROSITE" id="PS51257">
    <property type="entry name" value="PROKAR_LIPOPROTEIN"/>
    <property type="match status" value="1"/>
</dbReference>
<dbReference type="RefSeq" id="WP_254974439.1">
    <property type="nucleotide sequence ID" value="NZ_JANDWK010000025.1"/>
</dbReference>
<evidence type="ECO:0000313" key="4">
    <source>
        <dbReference type="Proteomes" id="UP001204486"/>
    </source>
</evidence>
<evidence type="ECO:0000256" key="1">
    <source>
        <dbReference type="SAM" id="SignalP"/>
    </source>
</evidence>
<name>A0AAW5IVV4_9BACT</name>
<accession>A0AAW5IVV4</accession>
<dbReference type="InterPro" id="IPR013783">
    <property type="entry name" value="Ig-like_fold"/>
</dbReference>
<dbReference type="SUPFAM" id="SSF81296">
    <property type="entry name" value="E set domains"/>
    <property type="match status" value="1"/>
</dbReference>
<gene>
    <name evidence="3" type="ORF">NNC55_10575</name>
</gene>
<proteinExistence type="predicted"/>
<feature type="signal peptide" evidence="1">
    <location>
        <begin position="1"/>
        <end position="21"/>
    </location>
</feature>
<organism evidence="3 4">
    <name type="scientific">Segatella copri</name>
    <dbReference type="NCBI Taxonomy" id="165179"/>
    <lineage>
        <taxon>Bacteria</taxon>
        <taxon>Pseudomonadati</taxon>
        <taxon>Bacteroidota</taxon>
        <taxon>Bacteroidia</taxon>
        <taxon>Bacteroidales</taxon>
        <taxon>Prevotellaceae</taxon>
        <taxon>Segatella</taxon>
    </lineage>
</organism>
<dbReference type="Pfam" id="PF01833">
    <property type="entry name" value="TIG"/>
    <property type="match status" value="1"/>
</dbReference>
<dbReference type="InterPro" id="IPR002909">
    <property type="entry name" value="IPT_dom"/>
</dbReference>
<dbReference type="CDD" id="cd00102">
    <property type="entry name" value="IPT"/>
    <property type="match status" value="1"/>
</dbReference>
<comment type="caution">
    <text evidence="3">The sequence shown here is derived from an EMBL/GenBank/DDBJ whole genome shotgun (WGS) entry which is preliminary data.</text>
</comment>
<reference evidence="3" key="1">
    <citation type="submission" date="2022-07" db="EMBL/GenBank/DDBJ databases">
        <title>Prevotella copri.</title>
        <authorList>
            <person name="Yang C."/>
        </authorList>
    </citation>
    <scope>NUCLEOTIDE SEQUENCE</scope>
    <source>
        <strain evidence="3">HF1476</strain>
    </source>
</reference>
<feature type="chain" id="PRO_5043823441" evidence="1">
    <location>
        <begin position="22"/>
        <end position="671"/>
    </location>
</feature>
<dbReference type="Gene3D" id="2.60.40.10">
    <property type="entry name" value="Immunoglobulins"/>
    <property type="match status" value="4"/>
</dbReference>
<protein>
    <submittedName>
        <fullName evidence="3">IPT/TIG domain-containing protein</fullName>
    </submittedName>
</protein>
<sequence length="671" mass="71727">MKRHNKSFLWLVLLLICSTFAFTSCDRDDLNTDQYGNEISVLSYGPNPVLRGGVLTFKGANLDQITEIDLPGAEAITSINVVTSGKNSEINIEVPAEKCEPGIVTLKTAKNGEIKTLTPITYIENLKFTGFYVGENKENLVGNVGDVLTIEGDYLNNITSVIFANGATMDAENFKSQTRYQIQLVIPAEAGEGRFQISDGNNYMYSEGALSINAPEIDANNAIGKSLIKAGETEVLRGTSLDQIASIELNGATVEAADFKSQTASEITFIISSKVADGEITAVTKSGIRIPFGEITTVVPSQLVATPSPIKNGKEITISGKDMDLITGIAFPNAKESKLNKVETTKVTSTVPEDAQEGDITLSLDNGKTVTVAYTLVKPTVASCTPAAITAGEKTIIKGTDLDLVKSITFPGDVEQTVEKFAAQNANAIAVTVPAACAGTGFKLNLKNGTTIEVKDALSIKAATDPAIASITPGEAIAGSTITITGKNFQNIQNLYIGSYKVNRYTSRTNTEIVCQVPANAEVGTYKIVMEDPDGNKIEGPEFKVVPAEKDIATITTNMDNSAIKYPYNFTWDDTGRFRIMKADLIKLGVKVGSKMLFYKEAGATGQVQINNANWGGIDTVADWNGDQNCVVKVFDAAMMEAVNSISDGWSDTAFILQGDLKNVTKIAILP</sequence>
<dbReference type="EMBL" id="JANDWN010000027">
    <property type="protein sequence ID" value="MCP9600395.1"/>
    <property type="molecule type" value="Genomic_DNA"/>
</dbReference>
<evidence type="ECO:0000259" key="2">
    <source>
        <dbReference type="Pfam" id="PF01833"/>
    </source>
</evidence>
<feature type="domain" description="IPT/TIG" evidence="2">
    <location>
        <begin position="466"/>
        <end position="534"/>
    </location>
</feature>
<evidence type="ECO:0000313" key="3">
    <source>
        <dbReference type="EMBL" id="MCP9600395.1"/>
    </source>
</evidence>
<dbReference type="Proteomes" id="UP001204486">
    <property type="component" value="Unassembled WGS sequence"/>
</dbReference>
<dbReference type="InterPro" id="IPR014756">
    <property type="entry name" value="Ig_E-set"/>
</dbReference>